<dbReference type="InterPro" id="IPR056009">
    <property type="entry name" value="DUF7587"/>
</dbReference>
<feature type="region of interest" description="Disordered" evidence="1">
    <location>
        <begin position="1"/>
        <end position="20"/>
    </location>
</feature>
<gene>
    <name evidence="3" type="ORF">QBC41DRAFT_335085</name>
</gene>
<accession>A0AA39ZIG4</accession>
<protein>
    <recommendedName>
        <fullName evidence="2">DUF7587 domain-containing protein</fullName>
    </recommendedName>
</protein>
<evidence type="ECO:0000259" key="2">
    <source>
        <dbReference type="Pfam" id="PF24494"/>
    </source>
</evidence>
<dbReference type="AlphaFoldDB" id="A0AA39ZIG4"/>
<dbReference type="EMBL" id="JAULSY010000020">
    <property type="protein sequence ID" value="KAK0671530.1"/>
    <property type="molecule type" value="Genomic_DNA"/>
</dbReference>
<keyword evidence="4" id="KW-1185">Reference proteome</keyword>
<evidence type="ECO:0000313" key="4">
    <source>
        <dbReference type="Proteomes" id="UP001174997"/>
    </source>
</evidence>
<sequence length="448" mass="51891">MSSSSGIHDTNTQMAPQGLSQPRTLYHVYDKLSQNWDPRAVEPEHRDVSIKEFGLMARQLPFEVKKGQEYITGEILDAHLTPTNNTIRTPFISLWDNWESACADAEHRVTNPLVKFPLRNKRRNRTCVRIAIISYPKLVELGVEPTVFNLEQFLQSHEYAAAMSAGFEQPYVSPFSAIREKHKIDPSEWLALHSIPGEAIIKTVGWRAPELKRKIGSGGEERAPQQKPLHQRLRGFRARNLDYEHHVRLPQDSWQLFQPVVTDDTLWSLVQWSHIADSFGPDFGRTDFASKSQEEQSILLQDAIDWINNRLSRAVKRRLSDLADSLYLWLQMALSMGDPTWGSVSRRKFARFERHILRFFRKVPYLDDLPTIDEPKTQSLLRQLLAAIFNQDIITFDEMRETGVDLELVGQSQWVIKDNKFQFVLREPAIEPAESRSMIKRFNDEMDI</sequence>
<evidence type="ECO:0000313" key="3">
    <source>
        <dbReference type="EMBL" id="KAK0671530.1"/>
    </source>
</evidence>
<organism evidence="3 4">
    <name type="scientific">Cercophora samala</name>
    <dbReference type="NCBI Taxonomy" id="330535"/>
    <lineage>
        <taxon>Eukaryota</taxon>
        <taxon>Fungi</taxon>
        <taxon>Dikarya</taxon>
        <taxon>Ascomycota</taxon>
        <taxon>Pezizomycotina</taxon>
        <taxon>Sordariomycetes</taxon>
        <taxon>Sordariomycetidae</taxon>
        <taxon>Sordariales</taxon>
        <taxon>Lasiosphaeriaceae</taxon>
        <taxon>Cercophora</taxon>
    </lineage>
</organism>
<comment type="caution">
    <text evidence="3">The sequence shown here is derived from an EMBL/GenBank/DDBJ whole genome shotgun (WGS) entry which is preliminary data.</text>
</comment>
<dbReference type="Proteomes" id="UP001174997">
    <property type="component" value="Unassembled WGS sequence"/>
</dbReference>
<feature type="domain" description="DUF7587" evidence="2">
    <location>
        <begin position="62"/>
        <end position="205"/>
    </location>
</feature>
<name>A0AA39ZIG4_9PEZI</name>
<dbReference type="Pfam" id="PF24494">
    <property type="entry name" value="DUF7587"/>
    <property type="match status" value="1"/>
</dbReference>
<reference evidence="3" key="1">
    <citation type="submission" date="2023-06" db="EMBL/GenBank/DDBJ databases">
        <title>Genome-scale phylogeny and comparative genomics of the fungal order Sordariales.</title>
        <authorList>
            <consortium name="Lawrence Berkeley National Laboratory"/>
            <person name="Hensen N."/>
            <person name="Bonometti L."/>
            <person name="Westerberg I."/>
            <person name="Brannstrom I.O."/>
            <person name="Guillou S."/>
            <person name="Cros-Aarteil S."/>
            <person name="Calhoun S."/>
            <person name="Haridas S."/>
            <person name="Kuo A."/>
            <person name="Mondo S."/>
            <person name="Pangilinan J."/>
            <person name="Riley R."/>
            <person name="Labutti K."/>
            <person name="Andreopoulos B."/>
            <person name="Lipzen A."/>
            <person name="Chen C."/>
            <person name="Yanf M."/>
            <person name="Daum C."/>
            <person name="Ng V."/>
            <person name="Clum A."/>
            <person name="Steindorff A."/>
            <person name="Ohm R."/>
            <person name="Martin F."/>
            <person name="Silar P."/>
            <person name="Natvig D."/>
            <person name="Lalanne C."/>
            <person name="Gautier V."/>
            <person name="Ament-Velasquez S.L."/>
            <person name="Kruys A."/>
            <person name="Hutchinson M.I."/>
            <person name="Powell A.J."/>
            <person name="Barry K."/>
            <person name="Miller A.N."/>
            <person name="Grigoriev I.V."/>
            <person name="Debuchy R."/>
            <person name="Gladieux P."/>
            <person name="Thoren M.H."/>
            <person name="Johannesson H."/>
        </authorList>
    </citation>
    <scope>NUCLEOTIDE SEQUENCE</scope>
    <source>
        <strain evidence="3">CBS 307.81</strain>
    </source>
</reference>
<proteinExistence type="predicted"/>
<evidence type="ECO:0000256" key="1">
    <source>
        <dbReference type="SAM" id="MobiDB-lite"/>
    </source>
</evidence>